<dbReference type="EMBL" id="SFBF01000036">
    <property type="protein sequence ID" value="TRU53379.1"/>
    <property type="molecule type" value="Genomic_DNA"/>
</dbReference>
<accession>A0A552G310</accession>
<dbReference type="AlphaFoldDB" id="A0A552G310"/>
<evidence type="ECO:0000313" key="2">
    <source>
        <dbReference type="Proteomes" id="UP000320293"/>
    </source>
</evidence>
<gene>
    <name evidence="1" type="ORF">EWV91_01920</name>
</gene>
<organism evidence="1 2">
    <name type="scientific">Microcystis aeruginosa Ma_QC_Ca_00000000_S207</name>
    <dbReference type="NCBI Taxonomy" id="2486251"/>
    <lineage>
        <taxon>Bacteria</taxon>
        <taxon>Bacillati</taxon>
        <taxon>Cyanobacteriota</taxon>
        <taxon>Cyanophyceae</taxon>
        <taxon>Oscillatoriophycideae</taxon>
        <taxon>Chroococcales</taxon>
        <taxon>Microcystaceae</taxon>
        <taxon>Microcystis</taxon>
    </lineage>
</organism>
<dbReference type="Proteomes" id="UP000320293">
    <property type="component" value="Unassembled WGS sequence"/>
</dbReference>
<comment type="caution">
    <text evidence="1">The sequence shown here is derived from an EMBL/GenBank/DDBJ whole genome shotgun (WGS) entry which is preliminary data.</text>
</comment>
<protein>
    <submittedName>
        <fullName evidence="1">Uncharacterized protein</fullName>
    </submittedName>
</protein>
<proteinExistence type="predicted"/>
<reference evidence="1 2" key="1">
    <citation type="submission" date="2019-01" db="EMBL/GenBank/DDBJ databases">
        <title>Coherence of Microcystis species and biogeography revealed through population genomics.</title>
        <authorList>
            <person name="Perez-Carrascal O.M."/>
            <person name="Terrat Y."/>
            <person name="Giani A."/>
            <person name="Fortin N."/>
            <person name="Tromas N."/>
            <person name="Shapiro B.J."/>
        </authorList>
    </citation>
    <scope>NUCLEOTIDE SEQUENCE [LARGE SCALE GENOMIC DNA]</scope>
    <source>
        <strain evidence="1">Ma_QC_Ca_00000000_S207</strain>
    </source>
</reference>
<name>A0A552G310_MICAE</name>
<evidence type="ECO:0000313" key="1">
    <source>
        <dbReference type="EMBL" id="TRU53379.1"/>
    </source>
</evidence>
<sequence>MAASQITNRRCSRYFYQWDCSETNYRNLDIDVRTVGFFSLGVSHICRNTDNQQLSVTFKLLQIYHTKSVEYRLVMRRGTHARGTHAKGKINNQFLITRFSISSCL</sequence>